<dbReference type="PROSITE" id="PS50110">
    <property type="entry name" value="RESPONSE_REGULATORY"/>
    <property type="match status" value="1"/>
</dbReference>
<dbReference type="PANTHER" id="PTHR44591">
    <property type="entry name" value="STRESS RESPONSE REGULATOR PROTEIN 1"/>
    <property type="match status" value="1"/>
</dbReference>
<dbReference type="Proteomes" id="UP000218896">
    <property type="component" value="Unassembled WGS sequence"/>
</dbReference>
<dbReference type="InterPro" id="IPR011006">
    <property type="entry name" value="CheY-like_superfamily"/>
</dbReference>
<evidence type="ECO:0000259" key="3">
    <source>
        <dbReference type="PROSITE" id="PS50110"/>
    </source>
</evidence>
<sequence>MPELNRILYVEDDDDIRQVSQLALEDVGGYEVMLCESGQQALDSVASFNPDLILLDVMMPDMDGIETFHRLQDQGALDGVPVILMTAKVHPEEMARYREMGVVDVIPKPFDPMTVSEEIARIWERYHD</sequence>
<keyword evidence="1 2" id="KW-0597">Phosphoprotein</keyword>
<feature type="modified residue" description="4-aspartylphosphate" evidence="2">
    <location>
        <position position="56"/>
    </location>
</feature>
<feature type="domain" description="Response regulatory" evidence="3">
    <location>
        <begin position="6"/>
        <end position="123"/>
    </location>
</feature>
<evidence type="ECO:0000256" key="1">
    <source>
        <dbReference type="ARBA" id="ARBA00022553"/>
    </source>
</evidence>
<dbReference type="Pfam" id="PF00072">
    <property type="entry name" value="Response_reg"/>
    <property type="match status" value="1"/>
</dbReference>
<name>A0A2A2F748_9GAMM</name>
<comment type="caution">
    <text evidence="4">The sequence shown here is derived from an EMBL/GenBank/DDBJ whole genome shotgun (WGS) entry which is preliminary data.</text>
</comment>
<reference evidence="4 5" key="1">
    <citation type="submission" date="2017-08" db="EMBL/GenBank/DDBJ databases">
        <title>Halovibrio sewagensis sp. nov., isolated from wastewater of high salinity.</title>
        <authorList>
            <person name="Dong X."/>
            <person name="Zhang G."/>
        </authorList>
    </citation>
    <scope>NUCLEOTIDE SEQUENCE [LARGE SCALE GENOMIC DNA]</scope>
    <source>
        <strain evidence="4 5">YL5-2</strain>
    </source>
</reference>
<dbReference type="EMBL" id="NSKD01000003">
    <property type="protein sequence ID" value="PAU80554.1"/>
    <property type="molecule type" value="Genomic_DNA"/>
</dbReference>
<dbReference type="GO" id="GO:0000160">
    <property type="term" value="P:phosphorelay signal transduction system"/>
    <property type="evidence" value="ECO:0007669"/>
    <property type="project" value="InterPro"/>
</dbReference>
<proteinExistence type="predicted"/>
<dbReference type="OrthoDB" id="9800897at2"/>
<dbReference type="CDD" id="cd17552">
    <property type="entry name" value="REC_RR468-like"/>
    <property type="match status" value="1"/>
</dbReference>
<evidence type="ECO:0000256" key="2">
    <source>
        <dbReference type="PROSITE-ProRule" id="PRU00169"/>
    </source>
</evidence>
<organism evidence="4 5">
    <name type="scientific">Halovibrio salipaludis</name>
    <dbReference type="NCBI Taxonomy" id="2032626"/>
    <lineage>
        <taxon>Bacteria</taxon>
        <taxon>Pseudomonadati</taxon>
        <taxon>Pseudomonadota</taxon>
        <taxon>Gammaproteobacteria</taxon>
        <taxon>Oceanospirillales</taxon>
        <taxon>Halomonadaceae</taxon>
        <taxon>Halovibrio</taxon>
    </lineage>
</organism>
<dbReference type="AlphaFoldDB" id="A0A2A2F748"/>
<dbReference type="InterPro" id="IPR001789">
    <property type="entry name" value="Sig_transdc_resp-reg_receiver"/>
</dbReference>
<keyword evidence="5" id="KW-1185">Reference proteome</keyword>
<dbReference type="InterPro" id="IPR050595">
    <property type="entry name" value="Bact_response_regulator"/>
</dbReference>
<dbReference type="RefSeq" id="WP_095617390.1">
    <property type="nucleotide sequence ID" value="NZ_NSKD01000003.1"/>
</dbReference>
<dbReference type="PANTHER" id="PTHR44591:SF3">
    <property type="entry name" value="RESPONSE REGULATORY DOMAIN-CONTAINING PROTEIN"/>
    <property type="match status" value="1"/>
</dbReference>
<evidence type="ECO:0000313" key="5">
    <source>
        <dbReference type="Proteomes" id="UP000218896"/>
    </source>
</evidence>
<accession>A0A2A2F748</accession>
<dbReference type="SMART" id="SM00448">
    <property type="entry name" value="REC"/>
    <property type="match status" value="1"/>
</dbReference>
<dbReference type="Gene3D" id="3.40.50.2300">
    <property type="match status" value="1"/>
</dbReference>
<gene>
    <name evidence="4" type="ORF">CK501_08965</name>
</gene>
<dbReference type="SUPFAM" id="SSF52172">
    <property type="entry name" value="CheY-like"/>
    <property type="match status" value="1"/>
</dbReference>
<evidence type="ECO:0000313" key="4">
    <source>
        <dbReference type="EMBL" id="PAU80554.1"/>
    </source>
</evidence>
<protein>
    <recommendedName>
        <fullName evidence="3">Response regulatory domain-containing protein</fullName>
    </recommendedName>
</protein>